<reference evidence="1" key="1">
    <citation type="journal article" date="2019" name="bioRxiv">
        <title>The Genome of the Zebra Mussel, Dreissena polymorpha: A Resource for Invasive Species Research.</title>
        <authorList>
            <person name="McCartney M.A."/>
            <person name="Auch B."/>
            <person name="Kono T."/>
            <person name="Mallez S."/>
            <person name="Zhang Y."/>
            <person name="Obille A."/>
            <person name="Becker A."/>
            <person name="Abrahante J.E."/>
            <person name="Garbe J."/>
            <person name="Badalamenti J.P."/>
            <person name="Herman A."/>
            <person name="Mangelson H."/>
            <person name="Liachko I."/>
            <person name="Sullivan S."/>
            <person name="Sone E.D."/>
            <person name="Koren S."/>
            <person name="Silverstein K.A.T."/>
            <person name="Beckman K.B."/>
            <person name="Gohl D.M."/>
        </authorList>
    </citation>
    <scope>NUCLEOTIDE SEQUENCE</scope>
    <source>
        <strain evidence="1">Duluth1</strain>
        <tissue evidence="1">Whole animal</tissue>
    </source>
</reference>
<evidence type="ECO:0000313" key="1">
    <source>
        <dbReference type="EMBL" id="KAH3852417.1"/>
    </source>
</evidence>
<dbReference type="AlphaFoldDB" id="A0A9D4L8A9"/>
<evidence type="ECO:0000313" key="2">
    <source>
        <dbReference type="Proteomes" id="UP000828390"/>
    </source>
</evidence>
<reference evidence="1" key="2">
    <citation type="submission" date="2020-11" db="EMBL/GenBank/DDBJ databases">
        <authorList>
            <person name="McCartney M.A."/>
            <person name="Auch B."/>
            <person name="Kono T."/>
            <person name="Mallez S."/>
            <person name="Becker A."/>
            <person name="Gohl D.M."/>
            <person name="Silverstein K.A.T."/>
            <person name="Koren S."/>
            <person name="Bechman K.B."/>
            <person name="Herman A."/>
            <person name="Abrahante J.E."/>
            <person name="Garbe J."/>
        </authorList>
    </citation>
    <scope>NUCLEOTIDE SEQUENCE</scope>
    <source>
        <strain evidence="1">Duluth1</strain>
        <tissue evidence="1">Whole animal</tissue>
    </source>
</reference>
<gene>
    <name evidence="1" type="ORF">DPMN_094925</name>
</gene>
<keyword evidence="2" id="KW-1185">Reference proteome</keyword>
<organism evidence="1 2">
    <name type="scientific">Dreissena polymorpha</name>
    <name type="common">Zebra mussel</name>
    <name type="synonym">Mytilus polymorpha</name>
    <dbReference type="NCBI Taxonomy" id="45954"/>
    <lineage>
        <taxon>Eukaryota</taxon>
        <taxon>Metazoa</taxon>
        <taxon>Spiralia</taxon>
        <taxon>Lophotrochozoa</taxon>
        <taxon>Mollusca</taxon>
        <taxon>Bivalvia</taxon>
        <taxon>Autobranchia</taxon>
        <taxon>Heteroconchia</taxon>
        <taxon>Euheterodonta</taxon>
        <taxon>Imparidentia</taxon>
        <taxon>Neoheterodontei</taxon>
        <taxon>Myida</taxon>
        <taxon>Dreissenoidea</taxon>
        <taxon>Dreissenidae</taxon>
        <taxon>Dreissena</taxon>
    </lineage>
</organism>
<name>A0A9D4L8A9_DREPO</name>
<dbReference type="EMBL" id="JAIWYP010000003">
    <property type="protein sequence ID" value="KAH3852417.1"/>
    <property type="molecule type" value="Genomic_DNA"/>
</dbReference>
<comment type="caution">
    <text evidence="1">The sequence shown here is derived from an EMBL/GenBank/DDBJ whole genome shotgun (WGS) entry which is preliminary data.</text>
</comment>
<proteinExistence type="predicted"/>
<protein>
    <submittedName>
        <fullName evidence="1">Uncharacterized protein</fullName>
    </submittedName>
</protein>
<sequence>MKILGDRITTEPPQRIDVTIIDGMFLVQTMTALPSTFTEIAKVIISRLSGLSSRVDFVCDTYRQPSIKDIERTSRNAVVGGLIVSSRDQGRPKEFQKALRSESFKS</sequence>
<accession>A0A9D4L8A9</accession>
<dbReference type="Proteomes" id="UP000828390">
    <property type="component" value="Unassembled WGS sequence"/>
</dbReference>